<evidence type="ECO:0000313" key="2">
    <source>
        <dbReference type="EMBL" id="KIP06291.1"/>
    </source>
</evidence>
<name>A0A0C3RX35_PHLG1</name>
<sequence>MQYAPRDQIEMKTGRRWICSMEENIRQSLAGKILLQCIRRVCRKAFSKPKEPLSRNTSAVAGEETSGKHWSITNPMRHTWLSFASQPKQIRPLMQRCVRESSRTWTAARAVHTKIIPENRYRPSRSLETTQLGNGPSGLFRLPVTSAPTSSLRLACTASRRVRTAIISQARPPD</sequence>
<gene>
    <name evidence="2" type="ORF">PHLGIDRAFT_465030</name>
</gene>
<evidence type="ECO:0000256" key="1">
    <source>
        <dbReference type="SAM" id="MobiDB-lite"/>
    </source>
</evidence>
<organism evidence="2 3">
    <name type="scientific">Phlebiopsis gigantea (strain 11061_1 CR5-6)</name>
    <name type="common">White-rot fungus</name>
    <name type="synonym">Peniophora gigantea</name>
    <dbReference type="NCBI Taxonomy" id="745531"/>
    <lineage>
        <taxon>Eukaryota</taxon>
        <taxon>Fungi</taxon>
        <taxon>Dikarya</taxon>
        <taxon>Basidiomycota</taxon>
        <taxon>Agaricomycotina</taxon>
        <taxon>Agaricomycetes</taxon>
        <taxon>Polyporales</taxon>
        <taxon>Phanerochaetaceae</taxon>
        <taxon>Phlebiopsis</taxon>
    </lineage>
</organism>
<reference evidence="2 3" key="1">
    <citation type="journal article" date="2014" name="PLoS Genet.">
        <title>Analysis of the Phlebiopsis gigantea genome, transcriptome and secretome provides insight into its pioneer colonization strategies of wood.</title>
        <authorList>
            <person name="Hori C."/>
            <person name="Ishida T."/>
            <person name="Igarashi K."/>
            <person name="Samejima M."/>
            <person name="Suzuki H."/>
            <person name="Master E."/>
            <person name="Ferreira P."/>
            <person name="Ruiz-Duenas F.J."/>
            <person name="Held B."/>
            <person name="Canessa P."/>
            <person name="Larrondo L.F."/>
            <person name="Schmoll M."/>
            <person name="Druzhinina I.S."/>
            <person name="Kubicek C.P."/>
            <person name="Gaskell J.A."/>
            <person name="Kersten P."/>
            <person name="St John F."/>
            <person name="Glasner J."/>
            <person name="Sabat G."/>
            <person name="Splinter BonDurant S."/>
            <person name="Syed K."/>
            <person name="Yadav J."/>
            <person name="Mgbeahuruike A.C."/>
            <person name="Kovalchuk A."/>
            <person name="Asiegbu F.O."/>
            <person name="Lackner G."/>
            <person name="Hoffmeister D."/>
            <person name="Rencoret J."/>
            <person name="Gutierrez A."/>
            <person name="Sun H."/>
            <person name="Lindquist E."/>
            <person name="Barry K."/>
            <person name="Riley R."/>
            <person name="Grigoriev I.V."/>
            <person name="Henrissat B."/>
            <person name="Kues U."/>
            <person name="Berka R.M."/>
            <person name="Martinez A.T."/>
            <person name="Covert S.F."/>
            <person name="Blanchette R.A."/>
            <person name="Cullen D."/>
        </authorList>
    </citation>
    <scope>NUCLEOTIDE SEQUENCE [LARGE SCALE GENOMIC DNA]</scope>
    <source>
        <strain evidence="2 3">11061_1 CR5-6</strain>
    </source>
</reference>
<dbReference type="AlphaFoldDB" id="A0A0C3RX35"/>
<protein>
    <submittedName>
        <fullName evidence="2">Uncharacterized protein</fullName>
    </submittedName>
</protein>
<accession>A0A0C3RX35</accession>
<dbReference type="Proteomes" id="UP000053257">
    <property type="component" value="Unassembled WGS sequence"/>
</dbReference>
<dbReference type="EMBL" id="KN840521">
    <property type="protein sequence ID" value="KIP06291.1"/>
    <property type="molecule type" value="Genomic_DNA"/>
</dbReference>
<evidence type="ECO:0000313" key="3">
    <source>
        <dbReference type="Proteomes" id="UP000053257"/>
    </source>
</evidence>
<dbReference type="HOGENOM" id="CLU_1540625_0_0_1"/>
<keyword evidence="3" id="KW-1185">Reference proteome</keyword>
<feature type="region of interest" description="Disordered" evidence="1">
    <location>
        <begin position="52"/>
        <end position="71"/>
    </location>
</feature>
<proteinExistence type="predicted"/>